<proteinExistence type="predicted"/>
<dbReference type="Gene3D" id="2.160.20.10">
    <property type="entry name" value="Single-stranded right-handed beta-helix, Pectin lyase-like"/>
    <property type="match status" value="1"/>
</dbReference>
<dbReference type="InterPro" id="IPR012334">
    <property type="entry name" value="Pectin_lyas_fold"/>
</dbReference>
<dbReference type="EMBL" id="JALJOT010000001">
    <property type="protein sequence ID" value="KAK9918086.1"/>
    <property type="molecule type" value="Genomic_DNA"/>
</dbReference>
<name>A0ABR2Z2A2_9CHLO</name>
<protein>
    <recommendedName>
        <fullName evidence="1">Right handed beta helix domain-containing protein</fullName>
    </recommendedName>
</protein>
<reference evidence="2 3" key="1">
    <citation type="journal article" date="2024" name="Nat. Commun.">
        <title>Phylogenomics reveals the evolutionary origins of lichenization in chlorophyte algae.</title>
        <authorList>
            <person name="Puginier C."/>
            <person name="Libourel C."/>
            <person name="Otte J."/>
            <person name="Skaloud P."/>
            <person name="Haon M."/>
            <person name="Grisel S."/>
            <person name="Petersen M."/>
            <person name="Berrin J.G."/>
            <person name="Delaux P.M."/>
            <person name="Dal Grande F."/>
            <person name="Keller J."/>
        </authorList>
    </citation>
    <scope>NUCLEOTIDE SEQUENCE [LARGE SCALE GENOMIC DNA]</scope>
    <source>
        <strain evidence="2 3">SAG 216-7</strain>
    </source>
</reference>
<comment type="caution">
    <text evidence="2">The sequence shown here is derived from an EMBL/GenBank/DDBJ whole genome shotgun (WGS) entry which is preliminary data.</text>
</comment>
<evidence type="ECO:0000313" key="3">
    <source>
        <dbReference type="Proteomes" id="UP001491310"/>
    </source>
</evidence>
<accession>A0ABR2Z2A2</accession>
<keyword evidence="3" id="KW-1185">Reference proteome</keyword>
<dbReference type="SMART" id="SM00710">
    <property type="entry name" value="PbH1"/>
    <property type="match status" value="4"/>
</dbReference>
<evidence type="ECO:0000313" key="2">
    <source>
        <dbReference type="EMBL" id="KAK9918086.1"/>
    </source>
</evidence>
<organism evidence="2 3">
    <name type="scientific">Coccomyxa subellipsoidea</name>
    <dbReference type="NCBI Taxonomy" id="248742"/>
    <lineage>
        <taxon>Eukaryota</taxon>
        <taxon>Viridiplantae</taxon>
        <taxon>Chlorophyta</taxon>
        <taxon>core chlorophytes</taxon>
        <taxon>Trebouxiophyceae</taxon>
        <taxon>Trebouxiophyceae incertae sedis</taxon>
        <taxon>Coccomyxaceae</taxon>
        <taxon>Coccomyxa</taxon>
    </lineage>
</organism>
<dbReference type="SUPFAM" id="SSF51126">
    <property type="entry name" value="Pectin lyase-like"/>
    <property type="match status" value="1"/>
</dbReference>
<feature type="domain" description="Right handed beta helix" evidence="1">
    <location>
        <begin position="476"/>
        <end position="602"/>
    </location>
</feature>
<evidence type="ECO:0000259" key="1">
    <source>
        <dbReference type="Pfam" id="PF13229"/>
    </source>
</evidence>
<dbReference type="Proteomes" id="UP001491310">
    <property type="component" value="Unassembled WGS sequence"/>
</dbReference>
<dbReference type="InterPro" id="IPR006626">
    <property type="entry name" value="PbH1"/>
</dbReference>
<dbReference type="InterPro" id="IPR011050">
    <property type="entry name" value="Pectin_lyase_fold/virulence"/>
</dbReference>
<sequence length="682" mass="76040">MAGWLGELPYGNSLQDHKGKQYPANMLDQVTQGIAGLAQPSDHLEYAAKGRGMLVYPISGPELDGESFRRFWNAAHKNKAVSGIRLPPGEYHLKPPESIDYLHLHMACKEDGDDRTSPFVMDLSGTFLWLTSKTHHGIGVVKGENVELRGPFAVCNNLDSWSFGQATLVSYDKETLEWIVHGHDGYPNDRVFLTGRSINATIWDPVTRLVKDPDLHDLRTRKIEKIGPNRYKMTLEGRQEYNINPGDYLTARGDGPNCMILESCTRCIVRGATIHTAFCFGFYDSFGRANEYRDCCIMPYPRPIGNDSQLPLMSTCADGMHCTDDAEGPRLINCYFGGLRAPPPPPPPRPPIRAMWGAATAERLFDDAIAIHGHFAPVLAACTEENYIILCQNRKGLFADKGEPLLAYAVEGACKGTARIARVEECDNPLPKDTNIPNLGMENVENERCTKVFLEEWPHEWGGMCIGCVVEVPTWTGSDYQILGCRVYNVRGNGVVARGSRGTIADSTFTHLKGFAIEVNPQYNGRESGFVHDLVIRNNTIDSLGQGIWVGGSQSTSADPTPFHHNSNIVIEGNYIAHSWRTPLIVTSARQVSVCGNTLRNCLPRRFDVDLDTRGHDWEVDDKLMLFIHVDQLSLSNNRFVKDEPREFRGDYAVPIEFKECSNVVHEPDTIINGSHPTYYVV</sequence>
<dbReference type="Pfam" id="PF13229">
    <property type="entry name" value="Beta_helix"/>
    <property type="match status" value="1"/>
</dbReference>
<gene>
    <name evidence="2" type="ORF">WJX75_001097</name>
</gene>
<dbReference type="InterPro" id="IPR039448">
    <property type="entry name" value="Beta_helix"/>
</dbReference>